<dbReference type="InterPro" id="IPR040624">
    <property type="entry name" value="HalOD1"/>
</dbReference>
<sequence length="107" mass="11227">MAGSNLALSAECTPVRELHPELEKTPPSVAIVEAIAKLEDVDPTSLPPIYESVDSTALDQLIGKDRAEAGSTLVVCFDYQGWNVFVRGDGSIVIGDPAGVGESAPLF</sequence>
<accession>A0A345EBS4</accession>
<dbReference type="Pfam" id="PF18545">
    <property type="entry name" value="HalOD1"/>
    <property type="match status" value="1"/>
</dbReference>
<dbReference type="RefSeq" id="WP_114605496.1">
    <property type="nucleotide sequence ID" value="NZ_CP031148.1"/>
</dbReference>
<protein>
    <recommendedName>
        <fullName evidence="1">Halobacterial output domain-containing protein</fullName>
    </recommendedName>
</protein>
<proteinExistence type="predicted"/>
<name>A0A345EBS4_9EURY</name>
<feature type="domain" description="Halobacterial output" evidence="1">
    <location>
        <begin position="23"/>
        <end position="94"/>
    </location>
</feature>
<reference evidence="2 3" key="1">
    <citation type="submission" date="2018-07" db="EMBL/GenBank/DDBJ databases">
        <title>Genome sequences of Haloplanus sp. CBA1112.</title>
        <authorList>
            <person name="Kim Y.B."/>
            <person name="Roh S.W."/>
        </authorList>
    </citation>
    <scope>NUCLEOTIDE SEQUENCE [LARGE SCALE GENOMIC DNA]</scope>
    <source>
        <strain evidence="2 3">CBA1112</strain>
    </source>
</reference>
<organism evidence="2 3">
    <name type="scientific">Haloplanus rubicundus</name>
    <dbReference type="NCBI Taxonomy" id="1547898"/>
    <lineage>
        <taxon>Archaea</taxon>
        <taxon>Methanobacteriati</taxon>
        <taxon>Methanobacteriota</taxon>
        <taxon>Stenosarchaea group</taxon>
        <taxon>Halobacteria</taxon>
        <taxon>Halobacteriales</taxon>
        <taxon>Haloferacaceae</taxon>
        <taxon>Haloplanus</taxon>
    </lineage>
</organism>
<evidence type="ECO:0000313" key="3">
    <source>
        <dbReference type="Proteomes" id="UP000252985"/>
    </source>
</evidence>
<dbReference type="Proteomes" id="UP000252985">
    <property type="component" value="Chromosome"/>
</dbReference>
<gene>
    <name evidence="2" type="ORF">DU484_07075</name>
</gene>
<evidence type="ECO:0000259" key="1">
    <source>
        <dbReference type="Pfam" id="PF18545"/>
    </source>
</evidence>
<dbReference type="GeneID" id="37286727"/>
<dbReference type="EMBL" id="CP031148">
    <property type="protein sequence ID" value="AXG09646.1"/>
    <property type="molecule type" value="Genomic_DNA"/>
</dbReference>
<dbReference type="AlphaFoldDB" id="A0A345EBS4"/>
<dbReference type="KEGG" id="haq:DU484_07075"/>
<evidence type="ECO:0000313" key="2">
    <source>
        <dbReference type="EMBL" id="AXG09646.1"/>
    </source>
</evidence>